<dbReference type="AlphaFoldDB" id="A6DN74"/>
<gene>
    <name evidence="2" type="ORF">LNTAR_06239</name>
</gene>
<evidence type="ECO:0000313" key="3">
    <source>
        <dbReference type="Proteomes" id="UP000004947"/>
    </source>
</evidence>
<proteinExistence type="predicted"/>
<protein>
    <submittedName>
        <fullName evidence="2">Uncharacterized protein</fullName>
    </submittedName>
</protein>
<keyword evidence="3" id="KW-1185">Reference proteome</keyword>
<sequence>MTIEQATENLRTYLAMDGNGDLKSNLHNNSDLMLESLNIIQIHTQSSDQIDIELAALLYELGIQCSRMMKDNSIDKNEIPIEQVFTHVDIIFHMGRMKKLRNKNSLTKDRSEYSRTSSITQSRR</sequence>
<dbReference type="EMBL" id="ABCK01000013">
    <property type="protein sequence ID" value="EDM26822.1"/>
    <property type="molecule type" value="Genomic_DNA"/>
</dbReference>
<evidence type="ECO:0000256" key="1">
    <source>
        <dbReference type="SAM" id="MobiDB-lite"/>
    </source>
</evidence>
<organism evidence="2 3">
    <name type="scientific">Lentisphaera araneosa HTCC2155</name>
    <dbReference type="NCBI Taxonomy" id="313628"/>
    <lineage>
        <taxon>Bacteria</taxon>
        <taxon>Pseudomonadati</taxon>
        <taxon>Lentisphaerota</taxon>
        <taxon>Lentisphaeria</taxon>
        <taxon>Lentisphaerales</taxon>
        <taxon>Lentisphaeraceae</taxon>
        <taxon>Lentisphaera</taxon>
    </lineage>
</organism>
<dbReference type="RefSeq" id="WP_007279317.1">
    <property type="nucleotide sequence ID" value="NZ_ABCK01000013.1"/>
</dbReference>
<dbReference type="Proteomes" id="UP000004947">
    <property type="component" value="Unassembled WGS sequence"/>
</dbReference>
<feature type="compositionally biased region" description="Polar residues" evidence="1">
    <location>
        <begin position="114"/>
        <end position="124"/>
    </location>
</feature>
<name>A6DN74_9BACT</name>
<evidence type="ECO:0000313" key="2">
    <source>
        <dbReference type="EMBL" id="EDM26822.1"/>
    </source>
</evidence>
<comment type="caution">
    <text evidence="2">The sequence shown here is derived from an EMBL/GenBank/DDBJ whole genome shotgun (WGS) entry which is preliminary data.</text>
</comment>
<feature type="region of interest" description="Disordered" evidence="1">
    <location>
        <begin position="102"/>
        <end position="124"/>
    </location>
</feature>
<accession>A6DN74</accession>
<reference evidence="2 3" key="1">
    <citation type="journal article" date="2010" name="J. Bacteriol.">
        <title>Genome sequence of Lentisphaera araneosa HTCC2155T, the type species of the order Lentisphaerales in the phylum Lentisphaerae.</title>
        <authorList>
            <person name="Thrash J.C."/>
            <person name="Cho J.C."/>
            <person name="Vergin K.L."/>
            <person name="Morris R.M."/>
            <person name="Giovannoni S.J."/>
        </authorList>
    </citation>
    <scope>NUCLEOTIDE SEQUENCE [LARGE SCALE GENOMIC DNA]</scope>
    <source>
        <strain evidence="2 3">HTCC2155</strain>
    </source>
</reference>